<dbReference type="AlphaFoldDB" id="A0A5M3XVI5"/>
<gene>
    <name evidence="1" type="ORF">Aple_069580</name>
</gene>
<comment type="caution">
    <text evidence="1">The sequence shown here is derived from an EMBL/GenBank/DDBJ whole genome shotgun (WGS) entry which is preliminary data.</text>
</comment>
<evidence type="ECO:0000313" key="2">
    <source>
        <dbReference type="Proteomes" id="UP000377595"/>
    </source>
</evidence>
<proteinExistence type="predicted"/>
<accession>A0A5M3XVI5</accession>
<dbReference type="EMBL" id="BLAF01000047">
    <property type="protein sequence ID" value="GES24059.1"/>
    <property type="molecule type" value="Genomic_DNA"/>
</dbReference>
<protein>
    <recommendedName>
        <fullName evidence="3">N-acetyltransferase domain-containing protein</fullName>
    </recommendedName>
</protein>
<dbReference type="Proteomes" id="UP000377595">
    <property type="component" value="Unassembled WGS sequence"/>
</dbReference>
<keyword evidence="2" id="KW-1185">Reference proteome</keyword>
<organism evidence="1 2">
    <name type="scientific">Acrocarpospora pleiomorpha</name>
    <dbReference type="NCBI Taxonomy" id="90975"/>
    <lineage>
        <taxon>Bacteria</taxon>
        <taxon>Bacillati</taxon>
        <taxon>Actinomycetota</taxon>
        <taxon>Actinomycetes</taxon>
        <taxon>Streptosporangiales</taxon>
        <taxon>Streptosporangiaceae</taxon>
        <taxon>Acrocarpospora</taxon>
    </lineage>
</organism>
<reference evidence="1 2" key="1">
    <citation type="submission" date="2019-10" db="EMBL/GenBank/DDBJ databases">
        <title>Whole genome shotgun sequence of Acrocarpospora pleiomorpha NBRC 16267.</title>
        <authorList>
            <person name="Ichikawa N."/>
            <person name="Kimura A."/>
            <person name="Kitahashi Y."/>
            <person name="Komaki H."/>
            <person name="Oguchi A."/>
        </authorList>
    </citation>
    <scope>NUCLEOTIDE SEQUENCE [LARGE SCALE GENOMIC DNA]</scope>
    <source>
        <strain evidence="1 2">NBRC 16267</strain>
    </source>
</reference>
<dbReference type="InterPro" id="IPR016181">
    <property type="entry name" value="Acyl_CoA_acyltransferase"/>
</dbReference>
<name>A0A5M3XVI5_9ACTN</name>
<dbReference type="Gene3D" id="3.40.630.30">
    <property type="match status" value="1"/>
</dbReference>
<evidence type="ECO:0008006" key="3">
    <source>
        <dbReference type="Google" id="ProtNLM"/>
    </source>
</evidence>
<sequence>MVSPRTASLGRLREDGFGGVRLWTLRDTPQSRRFYAKSGFTESGVVRGHGNPIEQVEYEIIAR</sequence>
<evidence type="ECO:0000313" key="1">
    <source>
        <dbReference type="EMBL" id="GES24059.1"/>
    </source>
</evidence>
<dbReference type="RefSeq" id="WP_246264976.1">
    <property type="nucleotide sequence ID" value="NZ_BLAF01000047.1"/>
</dbReference>
<dbReference type="SUPFAM" id="SSF55729">
    <property type="entry name" value="Acyl-CoA N-acyltransferases (Nat)"/>
    <property type="match status" value="1"/>
</dbReference>